<protein>
    <recommendedName>
        <fullName evidence="4">ATP synthase protein I</fullName>
    </recommendedName>
</protein>
<comment type="caution">
    <text evidence="2">The sequence shown here is derived from an EMBL/GenBank/DDBJ whole genome shotgun (WGS) entry which is preliminary data.</text>
</comment>
<evidence type="ECO:0000313" key="3">
    <source>
        <dbReference type="Proteomes" id="UP001596337"/>
    </source>
</evidence>
<dbReference type="Proteomes" id="UP001596337">
    <property type="component" value="Unassembled WGS sequence"/>
</dbReference>
<gene>
    <name evidence="2" type="ORF">ACFQGD_17420</name>
</gene>
<dbReference type="RefSeq" id="WP_345403183.1">
    <property type="nucleotide sequence ID" value="NZ_BAABLA010000113.1"/>
</dbReference>
<organism evidence="2 3">
    <name type="scientific">Haloechinothrix salitolerans</name>
    <dbReference type="NCBI Taxonomy" id="926830"/>
    <lineage>
        <taxon>Bacteria</taxon>
        <taxon>Bacillati</taxon>
        <taxon>Actinomycetota</taxon>
        <taxon>Actinomycetes</taxon>
        <taxon>Pseudonocardiales</taxon>
        <taxon>Pseudonocardiaceae</taxon>
        <taxon>Haloechinothrix</taxon>
    </lineage>
</organism>
<accession>A0ABW2C2S7</accession>
<keyword evidence="1" id="KW-0472">Membrane</keyword>
<feature type="transmembrane region" description="Helical" evidence="1">
    <location>
        <begin position="117"/>
        <end position="138"/>
    </location>
</feature>
<evidence type="ECO:0008006" key="4">
    <source>
        <dbReference type="Google" id="ProtNLM"/>
    </source>
</evidence>
<keyword evidence="1" id="KW-1133">Transmembrane helix</keyword>
<feature type="transmembrane region" description="Helical" evidence="1">
    <location>
        <begin position="20"/>
        <end position="38"/>
    </location>
</feature>
<keyword evidence="1" id="KW-0812">Transmembrane</keyword>
<evidence type="ECO:0000256" key="1">
    <source>
        <dbReference type="SAM" id="Phobius"/>
    </source>
</evidence>
<sequence length="149" mass="16018">MTRDASRRSARRYISRSIRLRVRLYLVVFGLALVTAGLEAVRIGGAALGFVLGGVLAGSGLGVLASRMTRLRWDVFAREVVGKVDAIGAVVLVFYVAFAVFRSQIVDIWVHGPTGSATSLAVLAGLMAGQVLGIRYGLIRLYRATVRPE</sequence>
<evidence type="ECO:0000313" key="2">
    <source>
        <dbReference type="EMBL" id="MFC6868925.1"/>
    </source>
</evidence>
<feature type="transmembrane region" description="Helical" evidence="1">
    <location>
        <begin position="44"/>
        <end position="65"/>
    </location>
</feature>
<reference evidence="3" key="1">
    <citation type="journal article" date="2019" name="Int. J. Syst. Evol. Microbiol.">
        <title>The Global Catalogue of Microorganisms (GCM) 10K type strain sequencing project: providing services to taxonomists for standard genome sequencing and annotation.</title>
        <authorList>
            <consortium name="The Broad Institute Genomics Platform"/>
            <consortium name="The Broad Institute Genome Sequencing Center for Infectious Disease"/>
            <person name="Wu L."/>
            <person name="Ma J."/>
        </authorList>
    </citation>
    <scope>NUCLEOTIDE SEQUENCE [LARGE SCALE GENOMIC DNA]</scope>
    <source>
        <strain evidence="3">KCTC 32255</strain>
    </source>
</reference>
<dbReference type="EMBL" id="JBHSXX010000001">
    <property type="protein sequence ID" value="MFC6868925.1"/>
    <property type="molecule type" value="Genomic_DNA"/>
</dbReference>
<keyword evidence="3" id="KW-1185">Reference proteome</keyword>
<proteinExistence type="predicted"/>
<name>A0ABW2C2S7_9PSEU</name>
<feature type="transmembrane region" description="Helical" evidence="1">
    <location>
        <begin position="86"/>
        <end position="105"/>
    </location>
</feature>